<evidence type="ECO:0000256" key="2">
    <source>
        <dbReference type="ARBA" id="ARBA00022857"/>
    </source>
</evidence>
<evidence type="ECO:0000313" key="9">
    <source>
        <dbReference type="Proteomes" id="UP000275225"/>
    </source>
</evidence>
<reference evidence="8 9" key="1">
    <citation type="submission" date="2018-11" db="EMBL/GenBank/DDBJ databases">
        <authorList>
            <person name="Li F."/>
        </authorList>
    </citation>
    <scope>NUCLEOTIDE SEQUENCE [LARGE SCALE GENOMIC DNA]</scope>
    <source>
        <strain evidence="8 9">YS17T</strain>
    </source>
</reference>
<dbReference type="GO" id="GO:0005829">
    <property type="term" value="C:cytosol"/>
    <property type="evidence" value="ECO:0007669"/>
    <property type="project" value="TreeGrafter"/>
</dbReference>
<dbReference type="PANTHER" id="PTHR10996:SF178">
    <property type="entry name" value="2-HYDROXYACID DEHYDROGENASE YGL185C-RELATED"/>
    <property type="match status" value="1"/>
</dbReference>
<dbReference type="Pfam" id="PF00389">
    <property type="entry name" value="2-Hacid_dh"/>
    <property type="match status" value="1"/>
</dbReference>
<dbReference type="InterPro" id="IPR006140">
    <property type="entry name" value="D-isomer_DH_NAD-bd"/>
</dbReference>
<organism evidence="8 9">
    <name type="scientific">Aeromicrobium camelliae</name>
    <dbReference type="NCBI Taxonomy" id="1538144"/>
    <lineage>
        <taxon>Bacteria</taxon>
        <taxon>Bacillati</taxon>
        <taxon>Actinomycetota</taxon>
        <taxon>Actinomycetes</taxon>
        <taxon>Propionibacteriales</taxon>
        <taxon>Nocardioidaceae</taxon>
        <taxon>Aeromicrobium</taxon>
    </lineage>
</organism>
<dbReference type="SUPFAM" id="SSF52283">
    <property type="entry name" value="Formate/glycerate dehydrogenase catalytic domain-like"/>
    <property type="match status" value="1"/>
</dbReference>
<keyword evidence="2" id="KW-0521">NADP</keyword>
<evidence type="ECO:0000256" key="4">
    <source>
        <dbReference type="ARBA" id="ARBA00023027"/>
    </source>
</evidence>
<dbReference type="InterPro" id="IPR029752">
    <property type="entry name" value="D-isomer_DH_CS1"/>
</dbReference>
<dbReference type="SUPFAM" id="SSF51735">
    <property type="entry name" value="NAD(P)-binding Rossmann-fold domains"/>
    <property type="match status" value="1"/>
</dbReference>
<comment type="similarity">
    <text evidence="1 5">Belongs to the D-isomer specific 2-hydroxyacid dehydrogenase family.</text>
</comment>
<dbReference type="GO" id="GO:0030267">
    <property type="term" value="F:glyoxylate reductase (NADPH) activity"/>
    <property type="evidence" value="ECO:0007669"/>
    <property type="project" value="TreeGrafter"/>
</dbReference>
<dbReference type="CDD" id="cd12156">
    <property type="entry name" value="HPPR"/>
    <property type="match status" value="1"/>
</dbReference>
<keyword evidence="9" id="KW-1185">Reference proteome</keyword>
<dbReference type="Proteomes" id="UP000275225">
    <property type="component" value="Unassembled WGS sequence"/>
</dbReference>
<dbReference type="OrthoDB" id="117809at2"/>
<dbReference type="InterPro" id="IPR036291">
    <property type="entry name" value="NAD(P)-bd_dom_sf"/>
</dbReference>
<feature type="domain" description="D-isomer specific 2-hydroxyacid dehydrogenase catalytic" evidence="6">
    <location>
        <begin position="35"/>
        <end position="306"/>
    </location>
</feature>
<dbReference type="InterPro" id="IPR050223">
    <property type="entry name" value="D-isomer_2-hydroxyacid_DH"/>
</dbReference>
<accession>A0A3N6WML5</accession>
<keyword evidence="4" id="KW-0520">NAD</keyword>
<evidence type="ECO:0000313" key="8">
    <source>
        <dbReference type="EMBL" id="RQN08806.1"/>
    </source>
</evidence>
<dbReference type="RefSeq" id="WP_124236261.1">
    <property type="nucleotide sequence ID" value="NZ_JBHUFI010000003.1"/>
</dbReference>
<dbReference type="FunFam" id="3.40.50.720:FF:000213">
    <property type="entry name" value="Putative 2-hydroxyacid dehydrogenase"/>
    <property type="match status" value="1"/>
</dbReference>
<dbReference type="PROSITE" id="PS00065">
    <property type="entry name" value="D_2_HYDROXYACID_DH_1"/>
    <property type="match status" value="1"/>
</dbReference>
<keyword evidence="3 5" id="KW-0560">Oxidoreductase</keyword>
<sequence length="314" mass="33031">MPAHAVVLTAPLPGSLDATVRERYGAVGWEEARAAGELAGARVAVTTARFGVTSELLDAAPGLEAIVSYGAGYDNLDLPRLVERGIRVSTTPDVLSAAVADTAVGLLIDVLRGLTEADRFVREGRWHDAPFPFRRDVTGRRVGILGLGRIGRAIARRLEGFDCEISYHSRRPRTDVPYRYAEDVHALARDADALVIAAPGGAHTRHLVDADVLRALGPDGVLVNIARGSVVDENALIAALRDGTIAGAGLDVFTDEPRVPAGLLDLPQVVLTPHLGSATVETRAAMAAGVLANLDAWADRGDLATPLDLNAAMA</sequence>
<dbReference type="InterPro" id="IPR006139">
    <property type="entry name" value="D-isomer_2_OHA_DH_cat_dom"/>
</dbReference>
<evidence type="ECO:0000259" key="6">
    <source>
        <dbReference type="Pfam" id="PF00389"/>
    </source>
</evidence>
<dbReference type="EMBL" id="RQJX01000005">
    <property type="protein sequence ID" value="RQN08806.1"/>
    <property type="molecule type" value="Genomic_DNA"/>
</dbReference>
<dbReference type="AlphaFoldDB" id="A0A3N6WML5"/>
<proteinExistence type="inferred from homology"/>
<evidence type="ECO:0000259" key="7">
    <source>
        <dbReference type="Pfam" id="PF02826"/>
    </source>
</evidence>
<dbReference type="Gene3D" id="3.40.50.720">
    <property type="entry name" value="NAD(P)-binding Rossmann-like Domain"/>
    <property type="match status" value="2"/>
</dbReference>
<dbReference type="Pfam" id="PF02826">
    <property type="entry name" value="2-Hacid_dh_C"/>
    <property type="match status" value="1"/>
</dbReference>
<evidence type="ECO:0000256" key="1">
    <source>
        <dbReference type="ARBA" id="ARBA00005854"/>
    </source>
</evidence>
<comment type="caution">
    <text evidence="8">The sequence shown here is derived from an EMBL/GenBank/DDBJ whole genome shotgun (WGS) entry which is preliminary data.</text>
</comment>
<gene>
    <name evidence="8" type="ORF">EHW97_05435</name>
</gene>
<protein>
    <submittedName>
        <fullName evidence="8">2-hydroxyacid dehydrogenase</fullName>
    </submittedName>
</protein>
<feature type="domain" description="D-isomer specific 2-hydroxyacid dehydrogenase NAD-binding" evidence="7">
    <location>
        <begin position="104"/>
        <end position="276"/>
    </location>
</feature>
<evidence type="ECO:0000256" key="5">
    <source>
        <dbReference type="RuleBase" id="RU003719"/>
    </source>
</evidence>
<dbReference type="GO" id="GO:0016618">
    <property type="term" value="F:hydroxypyruvate reductase [NAD(P)H] activity"/>
    <property type="evidence" value="ECO:0007669"/>
    <property type="project" value="TreeGrafter"/>
</dbReference>
<dbReference type="PANTHER" id="PTHR10996">
    <property type="entry name" value="2-HYDROXYACID DEHYDROGENASE-RELATED"/>
    <property type="match status" value="1"/>
</dbReference>
<evidence type="ECO:0000256" key="3">
    <source>
        <dbReference type="ARBA" id="ARBA00023002"/>
    </source>
</evidence>
<dbReference type="GO" id="GO:0051287">
    <property type="term" value="F:NAD binding"/>
    <property type="evidence" value="ECO:0007669"/>
    <property type="project" value="InterPro"/>
</dbReference>
<name>A0A3N6WML5_9ACTN</name>